<sequence length="269" mass="30380">MSPPSIQLMPFWPDNIEAWSYYEEAEIHEHGVNDTRAQFLAVVNALPRQFNRYVTPSLFTSGASETYETLKRSILKRVDLTDSQRLDRLLNNIDLQHGSATDMLQRMGEVIGQRTFDDDLVKQLFLSKLPQQVQAVLVSFQDNAVDDRILDITKPPNFEQTESLSLRMAKGVLNAVKGDTEYTAARPIYGTILRLPEGFMDPSSSSRNMDLSSNTIKLTDAMDSAKPVSTRPHSTDAFVQSVIRYSTISLLCFASSVRLDGNNLEKRKW</sequence>
<gene>
    <name evidence="2" type="ORF">SMTD_LOCUS11371</name>
</gene>
<accession>A0A183PAI6</accession>
<dbReference type="InterPro" id="IPR055469">
    <property type="entry name" value="DUF7041"/>
</dbReference>
<keyword evidence="3" id="KW-1185">Reference proteome</keyword>
<organism evidence="2 3">
    <name type="scientific">Schistosoma mattheei</name>
    <dbReference type="NCBI Taxonomy" id="31246"/>
    <lineage>
        <taxon>Eukaryota</taxon>
        <taxon>Metazoa</taxon>
        <taxon>Spiralia</taxon>
        <taxon>Lophotrochozoa</taxon>
        <taxon>Platyhelminthes</taxon>
        <taxon>Trematoda</taxon>
        <taxon>Digenea</taxon>
        <taxon>Strigeidida</taxon>
        <taxon>Schistosomatoidea</taxon>
        <taxon>Schistosomatidae</taxon>
        <taxon>Schistosoma</taxon>
    </lineage>
</organism>
<proteinExistence type="predicted"/>
<evidence type="ECO:0000313" key="3">
    <source>
        <dbReference type="Proteomes" id="UP000269396"/>
    </source>
</evidence>
<evidence type="ECO:0000259" key="1">
    <source>
        <dbReference type="Pfam" id="PF23055"/>
    </source>
</evidence>
<reference evidence="2 3" key="1">
    <citation type="submission" date="2018-11" db="EMBL/GenBank/DDBJ databases">
        <authorList>
            <consortium name="Pathogen Informatics"/>
        </authorList>
    </citation>
    <scope>NUCLEOTIDE SEQUENCE [LARGE SCALE GENOMIC DNA]</scope>
    <source>
        <strain>Denwood</strain>
        <strain evidence="3">Zambia</strain>
    </source>
</reference>
<name>A0A183PAI6_9TREM</name>
<dbReference type="Pfam" id="PF23055">
    <property type="entry name" value="DUF7041"/>
    <property type="match status" value="1"/>
</dbReference>
<dbReference type="AlphaFoldDB" id="A0A183PAI6"/>
<dbReference type="STRING" id="31246.A0A183PAI6"/>
<dbReference type="Proteomes" id="UP000269396">
    <property type="component" value="Unassembled WGS sequence"/>
</dbReference>
<protein>
    <recommendedName>
        <fullName evidence="1">DUF7041 domain-containing protein</fullName>
    </recommendedName>
</protein>
<feature type="domain" description="DUF7041" evidence="1">
    <location>
        <begin position="9"/>
        <end position="90"/>
    </location>
</feature>
<dbReference type="PANTHER" id="PTHR33327">
    <property type="entry name" value="ENDONUCLEASE"/>
    <property type="match status" value="1"/>
</dbReference>
<evidence type="ECO:0000313" key="2">
    <source>
        <dbReference type="EMBL" id="VDP57937.1"/>
    </source>
</evidence>
<dbReference type="PANTHER" id="PTHR33327:SF3">
    <property type="entry name" value="RNA-DIRECTED DNA POLYMERASE"/>
    <property type="match status" value="1"/>
</dbReference>
<dbReference type="EMBL" id="UZAL01031399">
    <property type="protein sequence ID" value="VDP57937.1"/>
    <property type="molecule type" value="Genomic_DNA"/>
</dbReference>